<evidence type="ECO:0000313" key="1">
    <source>
        <dbReference type="EMBL" id="KAL3679288.1"/>
    </source>
</evidence>
<protein>
    <submittedName>
        <fullName evidence="1">Uncharacterized protein</fullName>
    </submittedName>
</protein>
<dbReference type="AlphaFoldDB" id="A0ABD3GJB8"/>
<name>A0ABD3GJB8_9MARC</name>
<gene>
    <name evidence="1" type="ORF">R1sor_022244</name>
</gene>
<organism evidence="1 2">
    <name type="scientific">Riccia sorocarpa</name>
    <dbReference type="NCBI Taxonomy" id="122646"/>
    <lineage>
        <taxon>Eukaryota</taxon>
        <taxon>Viridiplantae</taxon>
        <taxon>Streptophyta</taxon>
        <taxon>Embryophyta</taxon>
        <taxon>Marchantiophyta</taxon>
        <taxon>Marchantiopsida</taxon>
        <taxon>Marchantiidae</taxon>
        <taxon>Marchantiales</taxon>
        <taxon>Ricciaceae</taxon>
        <taxon>Riccia</taxon>
    </lineage>
</organism>
<sequence length="185" mass="21334">MGTAVLAHLRTEGGNWRSLSEELRTNEIYLSSQQETELEIFQRWCTRLCLDVQRLEEKTELALEGHRGYLERMEAKNEILVGTFNEGGTVGRLHRLRDKLAAGQSGTNLSFMLLEAIDRTLKTEGDRDIPTFLVPSTLQIIWNYRNQRVFQHMLGATPVEEILKLARLEANTELEKSKRDTIYNK</sequence>
<keyword evidence="2" id="KW-1185">Reference proteome</keyword>
<proteinExistence type="predicted"/>
<dbReference type="EMBL" id="JBJQOH010000007">
    <property type="protein sequence ID" value="KAL3679288.1"/>
    <property type="molecule type" value="Genomic_DNA"/>
</dbReference>
<reference evidence="1 2" key="1">
    <citation type="submission" date="2024-09" db="EMBL/GenBank/DDBJ databases">
        <title>Chromosome-scale assembly of Riccia sorocarpa.</title>
        <authorList>
            <person name="Paukszto L."/>
        </authorList>
    </citation>
    <scope>NUCLEOTIDE SEQUENCE [LARGE SCALE GENOMIC DNA]</scope>
    <source>
        <strain evidence="1">LP-2024</strain>
        <tissue evidence="1">Aerial parts of the thallus</tissue>
    </source>
</reference>
<accession>A0ABD3GJB8</accession>
<comment type="caution">
    <text evidence="1">The sequence shown here is derived from an EMBL/GenBank/DDBJ whole genome shotgun (WGS) entry which is preliminary data.</text>
</comment>
<dbReference type="Proteomes" id="UP001633002">
    <property type="component" value="Unassembled WGS sequence"/>
</dbReference>
<evidence type="ECO:0000313" key="2">
    <source>
        <dbReference type="Proteomes" id="UP001633002"/>
    </source>
</evidence>